<evidence type="ECO:0000256" key="3">
    <source>
        <dbReference type="ARBA" id="ARBA00022695"/>
    </source>
</evidence>
<dbReference type="SUPFAM" id="SSF100879">
    <property type="entry name" value="Lesion bypass DNA polymerase (Y-family), little finger domain"/>
    <property type="match status" value="1"/>
</dbReference>
<dbReference type="GO" id="GO:0006260">
    <property type="term" value="P:DNA replication"/>
    <property type="evidence" value="ECO:0007669"/>
    <property type="project" value="UniProtKB-KW"/>
</dbReference>
<dbReference type="GO" id="GO:0003684">
    <property type="term" value="F:damaged DNA binding"/>
    <property type="evidence" value="ECO:0007669"/>
    <property type="project" value="InterPro"/>
</dbReference>
<accession>A0A6C2C8C8</accession>
<dbReference type="GO" id="GO:0003887">
    <property type="term" value="F:DNA-directed DNA polymerase activity"/>
    <property type="evidence" value="ECO:0007669"/>
    <property type="project" value="UniProtKB-KW"/>
</dbReference>
<evidence type="ECO:0000259" key="6">
    <source>
        <dbReference type="PROSITE" id="PS50173"/>
    </source>
</evidence>
<keyword evidence="8" id="KW-1185">Reference proteome</keyword>
<dbReference type="SUPFAM" id="SSF56672">
    <property type="entry name" value="DNA/RNA polymerases"/>
    <property type="match status" value="1"/>
</dbReference>
<dbReference type="CDD" id="cd01700">
    <property type="entry name" value="PolY_Pol_V_umuC"/>
    <property type="match status" value="1"/>
</dbReference>
<keyword evidence="4" id="KW-0235">DNA replication</keyword>
<dbReference type="PROSITE" id="PS50173">
    <property type="entry name" value="UMUC"/>
    <property type="match status" value="1"/>
</dbReference>
<dbReference type="Pfam" id="PF11798">
    <property type="entry name" value="IMS_HHH"/>
    <property type="match status" value="1"/>
</dbReference>
<dbReference type="GO" id="GO:0042276">
    <property type="term" value="P:error-prone translesion synthesis"/>
    <property type="evidence" value="ECO:0007669"/>
    <property type="project" value="TreeGrafter"/>
</dbReference>
<protein>
    <submittedName>
        <fullName evidence="7">Y-family DNA polymerase</fullName>
    </submittedName>
</protein>
<gene>
    <name evidence="7" type="ORF">ESZ50_02665</name>
</gene>
<keyword evidence="5" id="KW-0239">DNA-directed DNA polymerase</keyword>
<dbReference type="Gene3D" id="1.10.150.20">
    <property type="entry name" value="5' to 3' exonuclease, C-terminal subdomain"/>
    <property type="match status" value="1"/>
</dbReference>
<evidence type="ECO:0000256" key="5">
    <source>
        <dbReference type="ARBA" id="ARBA00022932"/>
    </source>
</evidence>
<dbReference type="Gene3D" id="3.30.70.270">
    <property type="match status" value="1"/>
</dbReference>
<dbReference type="PANTHER" id="PTHR11076:SF35">
    <property type="entry name" value="DNA REPAIR PROTEIN HOMOLOG YOBH"/>
    <property type="match status" value="1"/>
</dbReference>
<dbReference type="InterPro" id="IPR050116">
    <property type="entry name" value="DNA_polymerase-Y"/>
</dbReference>
<dbReference type="InterPro" id="IPR043128">
    <property type="entry name" value="Rev_trsase/Diguanyl_cyclase"/>
</dbReference>
<comment type="similarity">
    <text evidence="1">Belongs to the DNA polymerase type-Y family.</text>
</comment>
<dbReference type="GO" id="GO:0005829">
    <property type="term" value="C:cytosol"/>
    <property type="evidence" value="ECO:0007669"/>
    <property type="project" value="TreeGrafter"/>
</dbReference>
<evidence type="ECO:0000313" key="7">
    <source>
        <dbReference type="EMBL" id="TYC50311.1"/>
    </source>
</evidence>
<dbReference type="InterPro" id="IPR036775">
    <property type="entry name" value="DNA_pol_Y-fam_lit_finger_sf"/>
</dbReference>
<evidence type="ECO:0000256" key="4">
    <source>
        <dbReference type="ARBA" id="ARBA00022705"/>
    </source>
</evidence>
<proteinExistence type="inferred from homology"/>
<dbReference type="RefSeq" id="WP_148622064.1">
    <property type="nucleotide sequence ID" value="NZ_SDGZ01000009.1"/>
</dbReference>
<dbReference type="InterPro" id="IPR017961">
    <property type="entry name" value="DNA_pol_Y-fam_little_finger"/>
</dbReference>
<dbReference type="InterPro" id="IPR024728">
    <property type="entry name" value="PolY_HhH_motif"/>
</dbReference>
<dbReference type="OrthoDB" id="9808813at2"/>
<keyword evidence="5" id="KW-0808">Transferase</keyword>
<dbReference type="EMBL" id="SDGZ01000009">
    <property type="protein sequence ID" value="TYC50311.1"/>
    <property type="molecule type" value="Genomic_DNA"/>
</dbReference>
<dbReference type="Gene3D" id="3.30.1490.100">
    <property type="entry name" value="DNA polymerase, Y-family, little finger domain"/>
    <property type="match status" value="1"/>
</dbReference>
<dbReference type="Gene3D" id="3.40.1170.60">
    <property type="match status" value="1"/>
</dbReference>
<reference evidence="7 8" key="1">
    <citation type="submission" date="2019-01" db="EMBL/GenBank/DDBJ databases">
        <title>Weissella sp. nov., a novel lactic acid bacterium isolated from animal feces.</title>
        <authorList>
            <person name="Wang L.-T."/>
        </authorList>
    </citation>
    <scope>NUCLEOTIDE SEQUENCE [LARGE SCALE GENOMIC DNA]</scope>
    <source>
        <strain evidence="7 8">8H-2</strain>
    </source>
</reference>
<feature type="domain" description="UmuC" evidence="6">
    <location>
        <begin position="12"/>
        <end position="210"/>
    </location>
</feature>
<comment type="caution">
    <text evidence="7">The sequence shown here is derived from an EMBL/GenBank/DDBJ whole genome shotgun (WGS) entry which is preliminary data.</text>
</comment>
<keyword evidence="3" id="KW-0548">Nucleotidyltransferase</keyword>
<dbReference type="Pfam" id="PF00817">
    <property type="entry name" value="IMS"/>
    <property type="match status" value="1"/>
</dbReference>
<dbReference type="AlphaFoldDB" id="A0A6C2C8C8"/>
<dbReference type="PANTHER" id="PTHR11076">
    <property type="entry name" value="DNA REPAIR POLYMERASE UMUC / TRANSFERASE FAMILY MEMBER"/>
    <property type="match status" value="1"/>
</dbReference>
<dbReference type="InterPro" id="IPR043502">
    <property type="entry name" value="DNA/RNA_pol_sf"/>
</dbReference>
<evidence type="ECO:0000313" key="8">
    <source>
        <dbReference type="Proteomes" id="UP000371977"/>
    </source>
</evidence>
<evidence type="ECO:0000256" key="2">
    <source>
        <dbReference type="ARBA" id="ARBA00022457"/>
    </source>
</evidence>
<keyword evidence="2" id="KW-0515">Mutator protein</keyword>
<name>A0A6C2C8C8_9LACO</name>
<sequence>MSLFPNEERRKILAIDSKSFYASVEAISVNLNPLTAVLVVMSTAENAGRGLILAASPMAKKLFGLSNVSRAYEVPIHDPRLIIRQPRMNYYIRVNKQVNDIFRNFVADEDLHIYSIDESFLDVTDSWEYLRAQYGSDLTLKRLGRIIQRELREKIGLYLSVGIGDSLAMAKLALDLEAKSAPDLLGEWHFEDLAEKLWPQTKLDDVWSIGRRTAKRLYRLGIMSMGDLAMVDPAVLYKEFGVRGHELFALAWGIDRSRITDKHHAKEHSLSNGQVLPRNYQTAAEISNVIREMAEQIASRLRAEKLVAGQVSLSISFSRNTTGGLNGRSNIIPTNRTVAIVDALEEIFQQKYQGESVRNIYVGASKTGPAGMEQGDLFVSYDEDMKQQKLDQTVDRIRKKYGITSIVKSASLTQGGTMIGRAGLVGGHRGGNAYGS</sequence>
<dbReference type="Pfam" id="PF11799">
    <property type="entry name" value="IMS_C"/>
    <property type="match status" value="1"/>
</dbReference>
<organism evidence="7 8">
    <name type="scientific">Weissella muntiaci</name>
    <dbReference type="NCBI Taxonomy" id="2508881"/>
    <lineage>
        <taxon>Bacteria</taxon>
        <taxon>Bacillati</taxon>
        <taxon>Bacillota</taxon>
        <taxon>Bacilli</taxon>
        <taxon>Lactobacillales</taxon>
        <taxon>Lactobacillaceae</taxon>
        <taxon>Weissella</taxon>
    </lineage>
</organism>
<evidence type="ECO:0000256" key="1">
    <source>
        <dbReference type="ARBA" id="ARBA00010945"/>
    </source>
</evidence>
<dbReference type="GO" id="GO:0009432">
    <property type="term" value="P:SOS response"/>
    <property type="evidence" value="ECO:0007669"/>
    <property type="project" value="TreeGrafter"/>
</dbReference>
<dbReference type="InterPro" id="IPR001126">
    <property type="entry name" value="UmuC"/>
</dbReference>
<dbReference type="Proteomes" id="UP000371977">
    <property type="component" value="Unassembled WGS sequence"/>
</dbReference>
<dbReference type="GO" id="GO:0006281">
    <property type="term" value="P:DNA repair"/>
    <property type="evidence" value="ECO:0007669"/>
    <property type="project" value="InterPro"/>
</dbReference>